<evidence type="ECO:0000313" key="3">
    <source>
        <dbReference type="Proteomes" id="UP000426265"/>
    </source>
</evidence>
<sequence length="428" mass="47245">MTGTLYLSIQYNNIMLFKVSSFNPAFNATQNRNSLWGKDRAKITVKDSESIINRRLTMGDDKGKGVLEDRAMAASTSDASPYYLTSRYPLRMRERCGCAMFGCSVSVPNTAESYCCDSHKTMATQMDSISGSPCIVFDGLKTVDVTLSTALLHRTRGRLAVGVPTLPATVFSVPPWSLGPEFHPQPLSDEASRSWAFFCVNPPKAGDFPAMAETSYSWRKKEHWYLRLSTDVVYVVRHSVLGHSTSPKPQGDWGLLRYSHLGTDLFCLTLNASRPSCQRLSEANEEGSGSAANEEGSGSAANEEGSGSAANEEGSGLQNEFDTLIRALLKIGQRKRKGRIAVTHGKQWGGSYEEILNSRESKAGFRELVNKLGADALTEDLELELRYEIEGLTENAIAWFNQNDNAAFDDWKAKLIEFQTALSKLKEK</sequence>
<dbReference type="Proteomes" id="UP000426265">
    <property type="component" value="Unassembled WGS sequence"/>
</dbReference>
<evidence type="ECO:0000256" key="1">
    <source>
        <dbReference type="SAM" id="MobiDB-lite"/>
    </source>
</evidence>
<reference evidence="2 3" key="1">
    <citation type="submission" date="2019-11" db="EMBL/GenBank/DDBJ databases">
        <authorList>
            <person name="Jiao W.-B."/>
            <person name="Schneeberger K."/>
        </authorList>
    </citation>
    <scope>NUCLEOTIDE SEQUENCE [LARGE SCALE GENOMIC DNA]</scope>
    <source>
        <strain evidence="3">cv. An-1</strain>
    </source>
</reference>
<organism evidence="2 3">
    <name type="scientific">Arabidopsis thaliana</name>
    <name type="common">Mouse-ear cress</name>
    <dbReference type="NCBI Taxonomy" id="3702"/>
    <lineage>
        <taxon>Eukaryota</taxon>
        <taxon>Viridiplantae</taxon>
        <taxon>Streptophyta</taxon>
        <taxon>Embryophyta</taxon>
        <taxon>Tracheophyta</taxon>
        <taxon>Spermatophyta</taxon>
        <taxon>Magnoliopsida</taxon>
        <taxon>eudicotyledons</taxon>
        <taxon>Gunneridae</taxon>
        <taxon>Pentapetalae</taxon>
        <taxon>rosids</taxon>
        <taxon>malvids</taxon>
        <taxon>Brassicales</taxon>
        <taxon>Brassicaceae</taxon>
        <taxon>Camelineae</taxon>
        <taxon>Arabidopsis</taxon>
    </lineage>
</organism>
<dbReference type="AlphaFoldDB" id="A0A654FT55"/>
<feature type="region of interest" description="Disordered" evidence="1">
    <location>
        <begin position="279"/>
        <end position="315"/>
    </location>
</feature>
<proteinExistence type="predicted"/>
<accession>A0A654FT55</accession>
<name>A0A654FT55_ARATH</name>
<gene>
    <name evidence="2" type="ORF">AN1_LOCUS19470</name>
</gene>
<protein>
    <submittedName>
        <fullName evidence="2">Uncharacterized protein</fullName>
    </submittedName>
</protein>
<evidence type="ECO:0000313" key="2">
    <source>
        <dbReference type="EMBL" id="VYS64059.1"/>
    </source>
</evidence>
<feature type="compositionally biased region" description="Low complexity" evidence="1">
    <location>
        <begin position="286"/>
        <end position="315"/>
    </location>
</feature>
<dbReference type="EMBL" id="CACRSJ010000109">
    <property type="protein sequence ID" value="VYS64059.1"/>
    <property type="molecule type" value="Genomic_DNA"/>
</dbReference>